<proteinExistence type="predicted"/>
<dbReference type="Pfam" id="PF06892">
    <property type="entry name" value="Phage_CP76"/>
    <property type="match status" value="1"/>
</dbReference>
<organism evidence="1 2">
    <name type="scientific">Alcaligenes aquatilis</name>
    <dbReference type="NCBI Taxonomy" id="323284"/>
    <lineage>
        <taxon>Bacteria</taxon>
        <taxon>Pseudomonadati</taxon>
        <taxon>Pseudomonadota</taxon>
        <taxon>Betaproteobacteria</taxon>
        <taxon>Burkholderiales</taxon>
        <taxon>Alcaligenaceae</taxon>
        <taxon>Alcaligenes</taxon>
    </lineage>
</organism>
<dbReference type="RefSeq" id="WP_121739334.1">
    <property type="nucleotide sequence ID" value="NZ_CP032153.1"/>
</dbReference>
<dbReference type="InterPro" id="IPR009679">
    <property type="entry name" value="Phage_186_CII-like"/>
</dbReference>
<protein>
    <submittedName>
        <fullName evidence="1">Uncharacterized protein</fullName>
    </submittedName>
</protein>
<name>A0A3G2HX94_9BURK</name>
<accession>A0A3G2HX94</accession>
<evidence type="ECO:0000313" key="2">
    <source>
        <dbReference type="Proteomes" id="UP000268070"/>
    </source>
</evidence>
<dbReference type="KEGG" id="aaqu:D3M96_14350"/>
<dbReference type="EMBL" id="CP032153">
    <property type="protein sequence ID" value="AYN21609.1"/>
    <property type="molecule type" value="Genomic_DNA"/>
</dbReference>
<sequence>MTRRFSSLNWRDALYSAVRQAPGGVGAAAVFLSDRRGLSIHPESLRRKLTGGEQLDIDMAFLLTEWLDELADCRESARDWLIAAAQQGGLHVVDLPPEPVGGFENEAGALNEKALKAAAELGEMCSAITGTTADGRVTHEERERVVAKALDLIRLCFRIIRNVTRWHRKEVSA</sequence>
<dbReference type="AlphaFoldDB" id="A0A3G2HX94"/>
<dbReference type="OrthoDB" id="6039230at2"/>
<reference evidence="1 2" key="1">
    <citation type="submission" date="2018-09" db="EMBL/GenBank/DDBJ databases">
        <title>Complete genome sequence of the hydrocarbonoclastic bacterium Alcaligenes aquatilis QD168, isolated from a crude-oil polluted marine sediment of Central Chile.</title>
        <authorList>
            <person name="Duran R.E."/>
            <person name="Barra B."/>
            <person name="Salva-Serra F."/>
            <person name="Mendez V."/>
            <person name="Moore E.R.B."/>
            <person name="Seeger M."/>
        </authorList>
    </citation>
    <scope>NUCLEOTIDE SEQUENCE [LARGE SCALE GENOMIC DNA]</scope>
    <source>
        <strain evidence="1 2">QD168</strain>
    </source>
</reference>
<gene>
    <name evidence="1" type="ORF">D3M96_14350</name>
</gene>
<dbReference type="GO" id="GO:0003677">
    <property type="term" value="F:DNA binding"/>
    <property type="evidence" value="ECO:0007669"/>
    <property type="project" value="InterPro"/>
</dbReference>
<dbReference type="Proteomes" id="UP000268070">
    <property type="component" value="Chromosome"/>
</dbReference>
<evidence type="ECO:0000313" key="1">
    <source>
        <dbReference type="EMBL" id="AYN21609.1"/>
    </source>
</evidence>